<keyword evidence="1 4" id="KW-0560">Oxidoreductase</keyword>
<name>A0ABW6RIC5_9ACTN</name>
<evidence type="ECO:0000259" key="3">
    <source>
        <dbReference type="SMART" id="SM00903"/>
    </source>
</evidence>
<keyword evidence="5" id="KW-1185">Reference proteome</keyword>
<feature type="domain" description="Flavin reductase like" evidence="3">
    <location>
        <begin position="29"/>
        <end position="171"/>
    </location>
</feature>
<evidence type="ECO:0000256" key="1">
    <source>
        <dbReference type="ARBA" id="ARBA00023002"/>
    </source>
</evidence>
<evidence type="ECO:0000256" key="2">
    <source>
        <dbReference type="SAM" id="MobiDB-lite"/>
    </source>
</evidence>
<sequence>MSRSTVPHAPRPATSTSDGEHQQRFRRAMAELPAGVTVLTTMAPEGPVGMTTSAFTSLSMDPPLVLACLHHRSGTLAAILEHGAFAVNVLADTMDHTSQVFAEKPLPERFTGVPHHHQDTVPILDDAIAWITCRVHTTYPGGDHTILIGAVTHSTCGRGRPLVRHQGAYRGLT</sequence>
<organism evidence="4 5">
    <name type="scientific">Streptomyces flavidovirens</name>
    <dbReference type="NCBI Taxonomy" id="67298"/>
    <lineage>
        <taxon>Bacteria</taxon>
        <taxon>Bacillati</taxon>
        <taxon>Actinomycetota</taxon>
        <taxon>Actinomycetes</taxon>
        <taxon>Kitasatosporales</taxon>
        <taxon>Streptomycetaceae</taxon>
        <taxon>Streptomyces</taxon>
    </lineage>
</organism>
<evidence type="ECO:0000313" key="4">
    <source>
        <dbReference type="EMBL" id="MFF3341295.1"/>
    </source>
</evidence>
<dbReference type="GO" id="GO:0016491">
    <property type="term" value="F:oxidoreductase activity"/>
    <property type="evidence" value="ECO:0007669"/>
    <property type="project" value="UniProtKB-KW"/>
</dbReference>
<dbReference type="InterPro" id="IPR050268">
    <property type="entry name" value="NADH-dep_flavin_reductase"/>
</dbReference>
<protein>
    <submittedName>
        <fullName evidence="4">Flavin reductase family protein</fullName>
        <ecNumber evidence="4">1.-.-.-</ecNumber>
    </submittedName>
</protein>
<reference evidence="4 5" key="1">
    <citation type="submission" date="2024-10" db="EMBL/GenBank/DDBJ databases">
        <title>The Natural Products Discovery Center: Release of the First 8490 Sequenced Strains for Exploring Actinobacteria Biosynthetic Diversity.</title>
        <authorList>
            <person name="Kalkreuter E."/>
            <person name="Kautsar S.A."/>
            <person name="Yang D."/>
            <person name="Bader C.D."/>
            <person name="Teijaro C.N."/>
            <person name="Fluegel L."/>
            <person name="Davis C.M."/>
            <person name="Simpson J.R."/>
            <person name="Lauterbach L."/>
            <person name="Steele A.D."/>
            <person name="Gui C."/>
            <person name="Meng S."/>
            <person name="Li G."/>
            <person name="Viehrig K."/>
            <person name="Ye F."/>
            <person name="Su P."/>
            <person name="Kiefer A.F."/>
            <person name="Nichols A."/>
            <person name="Cepeda A.J."/>
            <person name="Yan W."/>
            <person name="Fan B."/>
            <person name="Jiang Y."/>
            <person name="Adhikari A."/>
            <person name="Zheng C.-J."/>
            <person name="Schuster L."/>
            <person name="Cowan T.M."/>
            <person name="Smanski M.J."/>
            <person name="Chevrette M.G."/>
            <person name="De Carvalho L.P.S."/>
            <person name="Shen B."/>
        </authorList>
    </citation>
    <scope>NUCLEOTIDE SEQUENCE [LARGE SCALE GENOMIC DNA]</scope>
    <source>
        <strain evidence="4 5">NPDC003029</strain>
    </source>
</reference>
<comment type="caution">
    <text evidence="4">The sequence shown here is derived from an EMBL/GenBank/DDBJ whole genome shotgun (WGS) entry which is preliminary data.</text>
</comment>
<dbReference type="EC" id="1.-.-.-" evidence="4"/>
<proteinExistence type="predicted"/>
<dbReference type="InterPro" id="IPR012349">
    <property type="entry name" value="Split_barrel_FMN-bd"/>
</dbReference>
<dbReference type="PANTHER" id="PTHR30466">
    <property type="entry name" value="FLAVIN REDUCTASE"/>
    <property type="match status" value="1"/>
</dbReference>
<dbReference type="SMART" id="SM00903">
    <property type="entry name" value="Flavin_Reduct"/>
    <property type="match status" value="1"/>
</dbReference>
<feature type="region of interest" description="Disordered" evidence="2">
    <location>
        <begin position="1"/>
        <end position="22"/>
    </location>
</feature>
<accession>A0ABW6RIC5</accession>
<dbReference type="Proteomes" id="UP001601976">
    <property type="component" value="Unassembled WGS sequence"/>
</dbReference>
<dbReference type="Gene3D" id="2.30.110.10">
    <property type="entry name" value="Electron Transport, Fmn-binding Protein, Chain A"/>
    <property type="match status" value="1"/>
</dbReference>
<dbReference type="PANTHER" id="PTHR30466:SF1">
    <property type="entry name" value="FMN REDUCTASE (NADH) RUTF"/>
    <property type="match status" value="1"/>
</dbReference>
<dbReference type="InterPro" id="IPR002563">
    <property type="entry name" value="Flavin_Rdtase-like_dom"/>
</dbReference>
<gene>
    <name evidence="4" type="ORF">ACFYWW_21550</name>
</gene>
<dbReference type="RefSeq" id="WP_355717379.1">
    <property type="nucleotide sequence ID" value="NZ_JBEXNP010000005.1"/>
</dbReference>
<dbReference type="Pfam" id="PF01613">
    <property type="entry name" value="Flavin_Reduct"/>
    <property type="match status" value="1"/>
</dbReference>
<evidence type="ECO:0000313" key="5">
    <source>
        <dbReference type="Proteomes" id="UP001601976"/>
    </source>
</evidence>
<dbReference type="SUPFAM" id="SSF50475">
    <property type="entry name" value="FMN-binding split barrel"/>
    <property type="match status" value="1"/>
</dbReference>
<dbReference type="EMBL" id="JBIAPK010000006">
    <property type="protein sequence ID" value="MFF3341295.1"/>
    <property type="molecule type" value="Genomic_DNA"/>
</dbReference>